<evidence type="ECO:0000259" key="1">
    <source>
        <dbReference type="Pfam" id="PF13960"/>
    </source>
</evidence>
<dbReference type="PANTHER" id="PTHR48258:SF9">
    <property type="entry name" value="OS01G0348150 PROTEIN"/>
    <property type="match status" value="1"/>
</dbReference>
<dbReference type="Proteomes" id="UP001054821">
    <property type="component" value="Chromosome 3"/>
</dbReference>
<feature type="domain" description="DUF4218" evidence="1">
    <location>
        <begin position="6"/>
        <end position="67"/>
    </location>
</feature>
<name>A0AAD4W943_PRUDU</name>
<evidence type="ECO:0000313" key="2">
    <source>
        <dbReference type="EMBL" id="KAI5338157.1"/>
    </source>
</evidence>
<dbReference type="AlphaFoldDB" id="A0AAD4W943"/>
<sequence>MQQLLPVAIRSILEKPARYMKVLKGYVQNRTRPEGCIAKRYIAEEALEFALSIYLMLVELECLQARRWEFRSYYQVAQIWRKSYLISKREQNGCKISTITLSFNGSTLRFKVNLMGKSIIAYQKI</sequence>
<evidence type="ECO:0000313" key="3">
    <source>
        <dbReference type="Proteomes" id="UP001054821"/>
    </source>
</evidence>
<accession>A0AAD4W943</accession>
<reference evidence="2 3" key="1">
    <citation type="journal article" date="2022" name="G3 (Bethesda)">
        <title>Whole-genome sequence and methylome profiling of the almond [Prunus dulcis (Mill.) D.A. Webb] cultivar 'Nonpareil'.</title>
        <authorList>
            <person name="D'Amico-Willman K.M."/>
            <person name="Ouma W.Z."/>
            <person name="Meulia T."/>
            <person name="Sideli G.M."/>
            <person name="Gradziel T.M."/>
            <person name="Fresnedo-Ramirez J."/>
        </authorList>
    </citation>
    <scope>NUCLEOTIDE SEQUENCE [LARGE SCALE GENOMIC DNA]</scope>
    <source>
        <strain evidence="2">Clone GOH B32 T37-40</strain>
    </source>
</reference>
<dbReference type="EMBL" id="JAJFAZ020000003">
    <property type="protein sequence ID" value="KAI5338157.1"/>
    <property type="molecule type" value="Genomic_DNA"/>
</dbReference>
<protein>
    <recommendedName>
        <fullName evidence="1">DUF4218 domain-containing protein</fullName>
    </recommendedName>
</protein>
<organism evidence="2 3">
    <name type="scientific">Prunus dulcis</name>
    <name type="common">Almond</name>
    <name type="synonym">Amygdalus dulcis</name>
    <dbReference type="NCBI Taxonomy" id="3755"/>
    <lineage>
        <taxon>Eukaryota</taxon>
        <taxon>Viridiplantae</taxon>
        <taxon>Streptophyta</taxon>
        <taxon>Embryophyta</taxon>
        <taxon>Tracheophyta</taxon>
        <taxon>Spermatophyta</taxon>
        <taxon>Magnoliopsida</taxon>
        <taxon>eudicotyledons</taxon>
        <taxon>Gunneridae</taxon>
        <taxon>Pentapetalae</taxon>
        <taxon>rosids</taxon>
        <taxon>fabids</taxon>
        <taxon>Rosales</taxon>
        <taxon>Rosaceae</taxon>
        <taxon>Amygdaloideae</taxon>
        <taxon>Amygdaleae</taxon>
        <taxon>Prunus</taxon>
    </lineage>
</organism>
<keyword evidence="3" id="KW-1185">Reference proteome</keyword>
<comment type="caution">
    <text evidence="2">The sequence shown here is derived from an EMBL/GenBank/DDBJ whole genome shotgun (WGS) entry which is preliminary data.</text>
</comment>
<dbReference type="InterPro" id="IPR025452">
    <property type="entry name" value="DUF4218"/>
</dbReference>
<gene>
    <name evidence="2" type="ORF">L3X38_017428</name>
</gene>
<dbReference type="Pfam" id="PF13960">
    <property type="entry name" value="DUF4218"/>
    <property type="match status" value="1"/>
</dbReference>
<dbReference type="PANTHER" id="PTHR48258">
    <property type="entry name" value="DUF4218 DOMAIN-CONTAINING PROTEIN-RELATED"/>
    <property type="match status" value="1"/>
</dbReference>
<proteinExistence type="predicted"/>